<organism evidence="6 7">
    <name type="scientific">Prauserella muralis</name>
    <dbReference type="NCBI Taxonomy" id="588067"/>
    <lineage>
        <taxon>Bacteria</taxon>
        <taxon>Bacillati</taxon>
        <taxon>Actinomycetota</taxon>
        <taxon>Actinomycetes</taxon>
        <taxon>Pseudonocardiales</taxon>
        <taxon>Pseudonocardiaceae</taxon>
        <taxon>Prauserella</taxon>
    </lineage>
</organism>
<proteinExistence type="inferred from homology"/>
<keyword evidence="7" id="KW-1185">Reference proteome</keyword>
<name>A0A2V4AU08_9PSEU</name>
<reference evidence="6 7" key="1">
    <citation type="submission" date="2016-07" db="EMBL/GenBank/DDBJ databases">
        <title>Draft genome sequence of Prauserella muralis DSM 45305, isolated from a mould-covered wall in an indoor environment.</title>
        <authorList>
            <person name="Ruckert C."/>
            <person name="Albersmeier A."/>
            <person name="Jiang C.-L."/>
            <person name="Jiang Y."/>
            <person name="Kalinowski J."/>
            <person name="Schneider O."/>
            <person name="Winkler A."/>
            <person name="Zotchev S.B."/>
        </authorList>
    </citation>
    <scope>NUCLEOTIDE SEQUENCE [LARGE SCALE GENOMIC DNA]</scope>
    <source>
        <strain evidence="6 7">DSM 45305</strain>
    </source>
</reference>
<dbReference type="GO" id="GO:0005829">
    <property type="term" value="C:cytosol"/>
    <property type="evidence" value="ECO:0007669"/>
    <property type="project" value="TreeGrafter"/>
</dbReference>
<dbReference type="GO" id="GO:0004497">
    <property type="term" value="F:monooxygenase activity"/>
    <property type="evidence" value="ECO:0007669"/>
    <property type="project" value="UniProtKB-KW"/>
</dbReference>
<dbReference type="SUPFAM" id="SSF51679">
    <property type="entry name" value="Bacterial luciferase-like"/>
    <property type="match status" value="1"/>
</dbReference>
<evidence type="ECO:0000256" key="4">
    <source>
        <dbReference type="ARBA" id="ARBA00023033"/>
    </source>
</evidence>
<gene>
    <name evidence="6" type="ORF">BAY60_19435</name>
</gene>
<accession>A0A2V4AU08</accession>
<evidence type="ECO:0000259" key="5">
    <source>
        <dbReference type="Pfam" id="PF00296"/>
    </source>
</evidence>
<keyword evidence="4" id="KW-0503">Monooxygenase</keyword>
<dbReference type="EMBL" id="MASW01000004">
    <property type="protein sequence ID" value="PXY24732.1"/>
    <property type="molecule type" value="Genomic_DNA"/>
</dbReference>
<feature type="domain" description="Luciferase-like" evidence="5">
    <location>
        <begin position="1"/>
        <end position="322"/>
    </location>
</feature>
<dbReference type="InterPro" id="IPR011251">
    <property type="entry name" value="Luciferase-like_dom"/>
</dbReference>
<dbReference type="Gene3D" id="3.20.20.30">
    <property type="entry name" value="Luciferase-like domain"/>
    <property type="match status" value="1"/>
</dbReference>
<evidence type="ECO:0000256" key="1">
    <source>
        <dbReference type="ARBA" id="ARBA00010426"/>
    </source>
</evidence>
<dbReference type="InterPro" id="IPR050766">
    <property type="entry name" value="Bact_Lucif_Oxidored"/>
</dbReference>
<dbReference type="InterPro" id="IPR036661">
    <property type="entry name" value="Luciferase-like_sf"/>
</dbReference>
<dbReference type="PANTHER" id="PTHR30137">
    <property type="entry name" value="LUCIFERASE-LIKE MONOOXYGENASE"/>
    <property type="match status" value="1"/>
</dbReference>
<dbReference type="RefSeq" id="WP_112282712.1">
    <property type="nucleotide sequence ID" value="NZ_MASW01000004.1"/>
</dbReference>
<dbReference type="Pfam" id="PF00296">
    <property type="entry name" value="Bac_luciferase"/>
    <property type="match status" value="1"/>
</dbReference>
<dbReference type="GO" id="GO:0016705">
    <property type="term" value="F:oxidoreductase activity, acting on paired donors, with incorporation or reduction of molecular oxygen"/>
    <property type="evidence" value="ECO:0007669"/>
    <property type="project" value="InterPro"/>
</dbReference>
<keyword evidence="3" id="KW-0560">Oxidoreductase</keyword>
<dbReference type="PANTHER" id="PTHR30137:SF16">
    <property type="entry name" value="BLL0895 PROTEIN"/>
    <property type="match status" value="1"/>
</dbReference>
<sequence>MRLGYFAMPMHPDTRPWAETLADDRDAVILADRLGFHDAFIGEHLTDRLENITNSMIFQASLIHSTQQIRLATGTTNLSHMHPALVAANAAMMDHLSGGRFILGVSPGALPSDAEILGILDEDRNVMFADAIDTILRIWQDKAPYDIESSNGFFTARTTRTYHAGLGLGAVRGPLQQPRPEIVGTVVAPFSKGVIAMGQRDFHPLSANFLLPQWLRGHWDNYLTGAGERADTADWRVARTIFVAADDRTARRYALEDARSPYRFYYDQMLRKMTYGGRLELFKHSRSQPDEEVTLESILDSLVICGSPQHVAEQIIQLIETTGDFGEIVYAGLDWVDAELGRTSMTLMAEQVMPLVNDWLAKERVA</sequence>
<evidence type="ECO:0000256" key="3">
    <source>
        <dbReference type="ARBA" id="ARBA00023002"/>
    </source>
</evidence>
<protein>
    <submittedName>
        <fullName evidence="6">Luciferase</fullName>
    </submittedName>
</protein>
<dbReference type="OrthoDB" id="5241801at2"/>
<comment type="caution">
    <text evidence="6">The sequence shown here is derived from an EMBL/GenBank/DDBJ whole genome shotgun (WGS) entry which is preliminary data.</text>
</comment>
<keyword evidence="2" id="KW-0285">Flavoprotein</keyword>
<comment type="similarity">
    <text evidence="1">Belongs to the bacterial luciferase oxidoreductase family.</text>
</comment>
<evidence type="ECO:0000256" key="2">
    <source>
        <dbReference type="ARBA" id="ARBA00022630"/>
    </source>
</evidence>
<dbReference type="AlphaFoldDB" id="A0A2V4AU08"/>
<evidence type="ECO:0000313" key="7">
    <source>
        <dbReference type="Proteomes" id="UP000249915"/>
    </source>
</evidence>
<evidence type="ECO:0000313" key="6">
    <source>
        <dbReference type="EMBL" id="PXY24732.1"/>
    </source>
</evidence>
<dbReference type="Proteomes" id="UP000249915">
    <property type="component" value="Unassembled WGS sequence"/>
</dbReference>